<keyword evidence="4" id="KW-1185">Reference proteome</keyword>
<evidence type="ECO:0000259" key="2">
    <source>
        <dbReference type="PROSITE" id="PS50234"/>
    </source>
</evidence>
<comment type="caution">
    <text evidence="3">The sequence shown here is derived from an EMBL/GenBank/DDBJ whole genome shotgun (WGS) entry which is preliminary data.</text>
</comment>
<dbReference type="Pfam" id="PF13519">
    <property type="entry name" value="VWA_2"/>
    <property type="match status" value="1"/>
</dbReference>
<dbReference type="CDD" id="cd00198">
    <property type="entry name" value="vWFA"/>
    <property type="match status" value="1"/>
</dbReference>
<dbReference type="Proteomes" id="UP001501442">
    <property type="component" value="Unassembled WGS sequence"/>
</dbReference>
<sequence>MTGPHPRVWRVFARLAAAGVLAVAAGCSGGAPADAKKAGTLRILAGSELSDLGPILREATKATGVRVSLDYAGTLDGVQQVLSGTAGARHDAVWFSSDRYLALRPDGRSRMGPAVKIMSSPVVLGLRSSTARRLGWDRTRPTWAAIAAAASAGRFTYGMTDPASSNSGFSAIVGVAAALSGTGAALDGPAIDRIAPRLKGFFAAQRLTAGSSGWLSDTYARDPSRVDGLVNYESVLLGLNSSRRLPEPLTVVYPSDGVVTADYPLTLLSSASGGAGDAFRRLTGYLRRADVQRKIMTQTHRRPADPDVRPGAEFTAQPPELPFPARADAVEALIDAFFNRLRRPARTVYVLDVSGSMEGARLASLKAALTALTGADSTLAGRFQRFHDREEVTLLPFSTRPEAPATYVLPPSRPESELARIRGFAQSLTAGGATAIYDSLEQAYSVAVRPTGGESDRFTSIVLMSDGESNKGASAESFRAWYEGQPPQLRRIPVFTVLFGESAIGQMTALAQLTQGRTFDARSQSLSVVFKEIRGYQ</sequence>
<evidence type="ECO:0000256" key="1">
    <source>
        <dbReference type="SAM" id="SignalP"/>
    </source>
</evidence>
<name>A0ABP8UDN0_9ACTN</name>
<evidence type="ECO:0000313" key="3">
    <source>
        <dbReference type="EMBL" id="GAA4629546.1"/>
    </source>
</evidence>
<dbReference type="PROSITE" id="PS50234">
    <property type="entry name" value="VWFA"/>
    <property type="match status" value="1"/>
</dbReference>
<proteinExistence type="predicted"/>
<gene>
    <name evidence="3" type="ORF">GCM10023196_051310</name>
</gene>
<accession>A0ABP8UDN0</accession>
<dbReference type="InterPro" id="IPR002035">
    <property type="entry name" value="VWF_A"/>
</dbReference>
<dbReference type="Gene3D" id="3.40.50.410">
    <property type="entry name" value="von Willebrand factor, type A domain"/>
    <property type="match status" value="1"/>
</dbReference>
<dbReference type="SUPFAM" id="SSF53850">
    <property type="entry name" value="Periplasmic binding protein-like II"/>
    <property type="match status" value="1"/>
</dbReference>
<dbReference type="PROSITE" id="PS51257">
    <property type="entry name" value="PROKAR_LIPOPROTEIN"/>
    <property type="match status" value="1"/>
</dbReference>
<reference evidence="4" key="1">
    <citation type="journal article" date="2019" name="Int. J. Syst. Evol. Microbiol.">
        <title>The Global Catalogue of Microorganisms (GCM) 10K type strain sequencing project: providing services to taxonomists for standard genome sequencing and annotation.</title>
        <authorList>
            <consortium name="The Broad Institute Genomics Platform"/>
            <consortium name="The Broad Institute Genome Sequencing Center for Infectious Disease"/>
            <person name="Wu L."/>
            <person name="Ma J."/>
        </authorList>
    </citation>
    <scope>NUCLEOTIDE SEQUENCE [LARGE SCALE GENOMIC DNA]</scope>
    <source>
        <strain evidence="4">JCM 17939</strain>
    </source>
</reference>
<feature type="domain" description="VWFA" evidence="2">
    <location>
        <begin position="346"/>
        <end position="533"/>
    </location>
</feature>
<dbReference type="InterPro" id="IPR036465">
    <property type="entry name" value="vWFA_dom_sf"/>
</dbReference>
<dbReference type="SMART" id="SM00327">
    <property type="entry name" value="VWA"/>
    <property type="match status" value="1"/>
</dbReference>
<feature type="signal peptide" evidence="1">
    <location>
        <begin position="1"/>
        <end position="33"/>
    </location>
</feature>
<feature type="chain" id="PRO_5045517159" evidence="1">
    <location>
        <begin position="34"/>
        <end position="537"/>
    </location>
</feature>
<protein>
    <submittedName>
        <fullName evidence="3">Substrate-binding domain-containing protein</fullName>
    </submittedName>
</protein>
<dbReference type="Gene3D" id="3.40.190.10">
    <property type="entry name" value="Periplasmic binding protein-like II"/>
    <property type="match status" value="1"/>
</dbReference>
<keyword evidence="1" id="KW-0732">Signal</keyword>
<dbReference type="EMBL" id="BAABHK010000007">
    <property type="protein sequence ID" value="GAA4629546.1"/>
    <property type="molecule type" value="Genomic_DNA"/>
</dbReference>
<organism evidence="3 4">
    <name type="scientific">Actinoallomurus vinaceus</name>
    <dbReference type="NCBI Taxonomy" id="1080074"/>
    <lineage>
        <taxon>Bacteria</taxon>
        <taxon>Bacillati</taxon>
        <taxon>Actinomycetota</taxon>
        <taxon>Actinomycetes</taxon>
        <taxon>Streptosporangiales</taxon>
        <taxon>Thermomonosporaceae</taxon>
        <taxon>Actinoallomurus</taxon>
    </lineage>
</organism>
<dbReference type="SUPFAM" id="SSF53300">
    <property type="entry name" value="vWA-like"/>
    <property type="match status" value="1"/>
</dbReference>
<dbReference type="RefSeq" id="WP_345433542.1">
    <property type="nucleotide sequence ID" value="NZ_BAABHK010000007.1"/>
</dbReference>
<evidence type="ECO:0000313" key="4">
    <source>
        <dbReference type="Proteomes" id="UP001501442"/>
    </source>
</evidence>